<dbReference type="InterPro" id="IPR053888">
    <property type="entry name" value="MRM3-like_sub_bind"/>
</dbReference>
<reference evidence="5 6" key="1">
    <citation type="submission" date="2017-02" db="EMBL/GenBank/DDBJ databases">
        <authorList>
            <person name="Peterson S.W."/>
        </authorList>
    </citation>
    <scope>NUCLEOTIDE SEQUENCE [LARGE SCALE GENOMIC DNA]</scope>
    <source>
        <strain evidence="5 6">DSM 22335</strain>
    </source>
</reference>
<accession>A0A1T4QFI1</accession>
<name>A0A1T4QFI1_9BACT</name>
<dbReference type="SMART" id="SM00967">
    <property type="entry name" value="SpoU_sub_bind"/>
    <property type="match status" value="1"/>
</dbReference>
<dbReference type="Gene3D" id="3.30.1330.30">
    <property type="match status" value="1"/>
</dbReference>
<dbReference type="GO" id="GO:0006396">
    <property type="term" value="P:RNA processing"/>
    <property type="evidence" value="ECO:0007669"/>
    <property type="project" value="InterPro"/>
</dbReference>
<dbReference type="Gene3D" id="3.40.1280.10">
    <property type="match status" value="1"/>
</dbReference>
<dbReference type="InterPro" id="IPR013123">
    <property type="entry name" value="SpoU_subst-bd"/>
</dbReference>
<evidence type="ECO:0000259" key="4">
    <source>
        <dbReference type="SMART" id="SM00967"/>
    </source>
</evidence>
<evidence type="ECO:0000256" key="2">
    <source>
        <dbReference type="ARBA" id="ARBA00022603"/>
    </source>
</evidence>
<comment type="similarity">
    <text evidence="1">Belongs to the class IV-like SAM-binding methyltransferase superfamily. RNA methyltransferase TrmH family.</text>
</comment>
<dbReference type="SUPFAM" id="SSF55315">
    <property type="entry name" value="L30e-like"/>
    <property type="match status" value="1"/>
</dbReference>
<dbReference type="InterPro" id="IPR001537">
    <property type="entry name" value="SpoU_MeTrfase"/>
</dbReference>
<dbReference type="InterPro" id="IPR029026">
    <property type="entry name" value="tRNA_m1G_MTases_N"/>
</dbReference>
<feature type="domain" description="RNA 2-O ribose methyltransferase substrate binding" evidence="4">
    <location>
        <begin position="27"/>
        <end position="92"/>
    </location>
</feature>
<dbReference type="InterPro" id="IPR051259">
    <property type="entry name" value="rRNA_Methyltransferase"/>
</dbReference>
<dbReference type="Pfam" id="PF00588">
    <property type="entry name" value="SpoU_methylase"/>
    <property type="match status" value="1"/>
</dbReference>
<proteinExistence type="inferred from homology"/>
<evidence type="ECO:0000256" key="3">
    <source>
        <dbReference type="ARBA" id="ARBA00022679"/>
    </source>
</evidence>
<evidence type="ECO:0000313" key="5">
    <source>
        <dbReference type="EMBL" id="SKA02475.1"/>
    </source>
</evidence>
<gene>
    <name evidence="5" type="ORF">SAMN04488132_10899</name>
</gene>
<dbReference type="EMBL" id="FUWH01000008">
    <property type="protein sequence ID" value="SKA02475.1"/>
    <property type="molecule type" value="Genomic_DNA"/>
</dbReference>
<dbReference type="GO" id="GO:0032259">
    <property type="term" value="P:methylation"/>
    <property type="evidence" value="ECO:0007669"/>
    <property type="project" value="UniProtKB-KW"/>
</dbReference>
<dbReference type="GO" id="GO:0003723">
    <property type="term" value="F:RNA binding"/>
    <property type="evidence" value="ECO:0007669"/>
    <property type="project" value="InterPro"/>
</dbReference>
<dbReference type="InterPro" id="IPR029064">
    <property type="entry name" value="Ribosomal_eL30-like_sf"/>
</dbReference>
<dbReference type="SUPFAM" id="SSF75217">
    <property type="entry name" value="alpha/beta knot"/>
    <property type="match status" value="1"/>
</dbReference>
<dbReference type="CDD" id="cd18109">
    <property type="entry name" value="SpoU-like_RNA-MTase"/>
    <property type="match status" value="1"/>
</dbReference>
<dbReference type="STRING" id="413434.SAMN04488132_10899"/>
<dbReference type="GO" id="GO:0008173">
    <property type="term" value="F:RNA methyltransferase activity"/>
    <property type="evidence" value="ECO:0007669"/>
    <property type="project" value="InterPro"/>
</dbReference>
<keyword evidence="6" id="KW-1185">Reference proteome</keyword>
<dbReference type="Pfam" id="PF22435">
    <property type="entry name" value="MRM3-like_sub_bind"/>
    <property type="match status" value="1"/>
</dbReference>
<sequence length="241" mass="26361">MMLSKNEIKYIQSLCHKKHRQAEGLFIAEGPKVVTELLKSDYKVRDVYAVKEWISANPGVQAKEISPEILEKISALQAPNQVLAVAEQRVHADEPVPETGIILALDGIRDPGNMGTIIRIADWFGISQIVADEDTVELYNPKVIQATMGSFMRVKLWYKPLASFLSDSKLPVYGALLNGTAIHEQAPLANGILVIGNESKGIREDVLPLVQHALTIPRIGGAESLNAAVATGILLSHLTRR</sequence>
<keyword evidence="3 5" id="KW-0808">Transferase</keyword>
<dbReference type="PANTHER" id="PTHR43191:SF2">
    <property type="entry name" value="RRNA METHYLTRANSFERASE 3, MITOCHONDRIAL"/>
    <property type="match status" value="1"/>
</dbReference>
<dbReference type="Proteomes" id="UP000190888">
    <property type="component" value="Unassembled WGS sequence"/>
</dbReference>
<dbReference type="AlphaFoldDB" id="A0A1T4QFI1"/>
<protein>
    <submittedName>
        <fullName evidence="5">RNA methyltransferase, TrmH family</fullName>
    </submittedName>
</protein>
<dbReference type="PANTHER" id="PTHR43191">
    <property type="entry name" value="RRNA METHYLTRANSFERASE 3"/>
    <property type="match status" value="1"/>
</dbReference>
<dbReference type="OrthoDB" id="9785673at2"/>
<evidence type="ECO:0000313" key="6">
    <source>
        <dbReference type="Proteomes" id="UP000190888"/>
    </source>
</evidence>
<dbReference type="GO" id="GO:0005737">
    <property type="term" value="C:cytoplasm"/>
    <property type="evidence" value="ECO:0007669"/>
    <property type="project" value="UniProtKB-ARBA"/>
</dbReference>
<dbReference type="RefSeq" id="WP_078832031.1">
    <property type="nucleotide sequence ID" value="NZ_FUWH01000008.1"/>
</dbReference>
<evidence type="ECO:0000256" key="1">
    <source>
        <dbReference type="ARBA" id="ARBA00007228"/>
    </source>
</evidence>
<keyword evidence="2 5" id="KW-0489">Methyltransferase</keyword>
<organism evidence="5 6">
    <name type="scientific">Sediminibacterium ginsengisoli</name>
    <dbReference type="NCBI Taxonomy" id="413434"/>
    <lineage>
        <taxon>Bacteria</taxon>
        <taxon>Pseudomonadati</taxon>
        <taxon>Bacteroidota</taxon>
        <taxon>Chitinophagia</taxon>
        <taxon>Chitinophagales</taxon>
        <taxon>Chitinophagaceae</taxon>
        <taxon>Sediminibacterium</taxon>
    </lineage>
</organism>
<dbReference type="InterPro" id="IPR029028">
    <property type="entry name" value="Alpha/beta_knot_MTases"/>
</dbReference>